<protein>
    <submittedName>
        <fullName evidence="2">Uncharacterized protein</fullName>
    </submittedName>
</protein>
<dbReference type="Proteomes" id="UP001302126">
    <property type="component" value="Unassembled WGS sequence"/>
</dbReference>
<evidence type="ECO:0000313" key="2">
    <source>
        <dbReference type="EMBL" id="KAK4182230.1"/>
    </source>
</evidence>
<feature type="compositionally biased region" description="Acidic residues" evidence="1">
    <location>
        <begin position="102"/>
        <end position="116"/>
    </location>
</feature>
<gene>
    <name evidence="2" type="ORF">QBC35DRAFT_510368</name>
</gene>
<reference evidence="2" key="2">
    <citation type="submission" date="2023-05" db="EMBL/GenBank/DDBJ databases">
        <authorList>
            <consortium name="Lawrence Berkeley National Laboratory"/>
            <person name="Steindorff A."/>
            <person name="Hensen N."/>
            <person name="Bonometti L."/>
            <person name="Westerberg I."/>
            <person name="Brannstrom I.O."/>
            <person name="Guillou S."/>
            <person name="Cros-Aarteil S."/>
            <person name="Calhoun S."/>
            <person name="Haridas S."/>
            <person name="Kuo A."/>
            <person name="Mondo S."/>
            <person name="Pangilinan J."/>
            <person name="Riley R."/>
            <person name="Labutti K."/>
            <person name="Andreopoulos B."/>
            <person name="Lipzen A."/>
            <person name="Chen C."/>
            <person name="Yanf M."/>
            <person name="Daum C."/>
            <person name="Ng V."/>
            <person name="Clum A."/>
            <person name="Ohm R."/>
            <person name="Martin F."/>
            <person name="Silar P."/>
            <person name="Natvig D."/>
            <person name="Lalanne C."/>
            <person name="Gautier V."/>
            <person name="Ament-Velasquez S.L."/>
            <person name="Kruys A."/>
            <person name="Hutchinson M.I."/>
            <person name="Powell A.J."/>
            <person name="Barry K."/>
            <person name="Miller A.N."/>
            <person name="Grigoriev I.V."/>
            <person name="Debuchy R."/>
            <person name="Gladieux P."/>
            <person name="Thoren M.H."/>
            <person name="Johannesson H."/>
        </authorList>
    </citation>
    <scope>NUCLEOTIDE SEQUENCE</scope>
    <source>
        <strain evidence="2">PSN309</strain>
    </source>
</reference>
<dbReference type="AlphaFoldDB" id="A0AAN7ADP8"/>
<feature type="region of interest" description="Disordered" evidence="1">
    <location>
        <begin position="202"/>
        <end position="222"/>
    </location>
</feature>
<comment type="caution">
    <text evidence="2">The sequence shown here is derived from an EMBL/GenBank/DDBJ whole genome shotgun (WGS) entry which is preliminary data.</text>
</comment>
<proteinExistence type="predicted"/>
<evidence type="ECO:0000256" key="1">
    <source>
        <dbReference type="SAM" id="MobiDB-lite"/>
    </source>
</evidence>
<dbReference type="EMBL" id="MU864708">
    <property type="protein sequence ID" value="KAK4182230.1"/>
    <property type="molecule type" value="Genomic_DNA"/>
</dbReference>
<evidence type="ECO:0000313" key="3">
    <source>
        <dbReference type="Proteomes" id="UP001302126"/>
    </source>
</evidence>
<organism evidence="2 3">
    <name type="scientific">Podospora australis</name>
    <dbReference type="NCBI Taxonomy" id="1536484"/>
    <lineage>
        <taxon>Eukaryota</taxon>
        <taxon>Fungi</taxon>
        <taxon>Dikarya</taxon>
        <taxon>Ascomycota</taxon>
        <taxon>Pezizomycotina</taxon>
        <taxon>Sordariomycetes</taxon>
        <taxon>Sordariomycetidae</taxon>
        <taxon>Sordariales</taxon>
        <taxon>Podosporaceae</taxon>
        <taxon>Podospora</taxon>
    </lineage>
</organism>
<keyword evidence="3" id="KW-1185">Reference proteome</keyword>
<name>A0AAN7ADP8_9PEZI</name>
<sequence>MERYAESWKAVTAYIWRTHYLQAVGETVGKARPAESTEDNDNAAAADYVETEQAEEAAPGGHGPIRNRRPAYHFTAPQAQGWKRLRDAAYACIIAESPGHSDEDEGTDEGVDEEQSSSDRSLQRSPGIRGLERPILAFFNTLLDHDIGDNEFHNALYSGLAVLGIHEGHGWRTALVYTSRLSAIVTVARMLVLYKAKQERDDEVEQRRAAGETQQEARRNARSHFDRVREMIQRFMTIVAFDGQPSPMDSILRLRAYGKAIRGNTNADGVVDWHGDELLYGHVQPTKNKNRK</sequence>
<accession>A0AAN7ADP8</accession>
<feature type="region of interest" description="Disordered" evidence="1">
    <location>
        <begin position="96"/>
        <end position="126"/>
    </location>
</feature>
<reference evidence="2" key="1">
    <citation type="journal article" date="2023" name="Mol. Phylogenet. Evol.">
        <title>Genome-scale phylogeny and comparative genomics of the fungal order Sordariales.</title>
        <authorList>
            <person name="Hensen N."/>
            <person name="Bonometti L."/>
            <person name="Westerberg I."/>
            <person name="Brannstrom I.O."/>
            <person name="Guillou S."/>
            <person name="Cros-Aarteil S."/>
            <person name="Calhoun S."/>
            <person name="Haridas S."/>
            <person name="Kuo A."/>
            <person name="Mondo S."/>
            <person name="Pangilinan J."/>
            <person name="Riley R."/>
            <person name="LaButti K."/>
            <person name="Andreopoulos B."/>
            <person name="Lipzen A."/>
            <person name="Chen C."/>
            <person name="Yan M."/>
            <person name="Daum C."/>
            <person name="Ng V."/>
            <person name="Clum A."/>
            <person name="Steindorff A."/>
            <person name="Ohm R.A."/>
            <person name="Martin F."/>
            <person name="Silar P."/>
            <person name="Natvig D.O."/>
            <person name="Lalanne C."/>
            <person name="Gautier V."/>
            <person name="Ament-Velasquez S.L."/>
            <person name="Kruys A."/>
            <person name="Hutchinson M.I."/>
            <person name="Powell A.J."/>
            <person name="Barry K."/>
            <person name="Miller A.N."/>
            <person name="Grigoriev I.V."/>
            <person name="Debuchy R."/>
            <person name="Gladieux P."/>
            <person name="Hiltunen Thoren M."/>
            <person name="Johannesson H."/>
        </authorList>
    </citation>
    <scope>NUCLEOTIDE SEQUENCE</scope>
    <source>
        <strain evidence="2">PSN309</strain>
    </source>
</reference>